<keyword evidence="1" id="KW-0472">Membrane</keyword>
<dbReference type="EMBL" id="MHLR01000008">
    <property type="protein sequence ID" value="OGZ15614.1"/>
    <property type="molecule type" value="Genomic_DNA"/>
</dbReference>
<evidence type="ECO:0000313" key="3">
    <source>
        <dbReference type="Proteomes" id="UP000177573"/>
    </source>
</evidence>
<protein>
    <submittedName>
        <fullName evidence="2">Uncharacterized protein</fullName>
    </submittedName>
</protein>
<comment type="caution">
    <text evidence="2">The sequence shown here is derived from an EMBL/GenBank/DDBJ whole genome shotgun (WGS) entry which is preliminary data.</text>
</comment>
<organism evidence="2 3">
    <name type="scientific">Candidatus Lloydbacteria bacterium RIFCSPLOWO2_02_FULL_51_11</name>
    <dbReference type="NCBI Taxonomy" id="1798667"/>
    <lineage>
        <taxon>Bacteria</taxon>
        <taxon>Candidatus Lloydiibacteriota</taxon>
    </lineage>
</organism>
<gene>
    <name evidence="2" type="ORF">A3J08_00245</name>
</gene>
<proteinExistence type="predicted"/>
<sequence>MANFLRAWKFETGFLLIISVALLIWAGTVYLSPEARKAREANDYLERLQAEQARDNYRGAVSDENQKY</sequence>
<dbReference type="Proteomes" id="UP000177573">
    <property type="component" value="Unassembled WGS sequence"/>
</dbReference>
<evidence type="ECO:0000313" key="2">
    <source>
        <dbReference type="EMBL" id="OGZ15614.1"/>
    </source>
</evidence>
<keyword evidence="1" id="KW-0812">Transmembrane</keyword>
<dbReference type="STRING" id="1798667.A3J08_00245"/>
<accession>A0A1G2DPM8</accession>
<keyword evidence="1" id="KW-1133">Transmembrane helix</keyword>
<dbReference type="AlphaFoldDB" id="A0A1G2DPM8"/>
<evidence type="ECO:0000256" key="1">
    <source>
        <dbReference type="SAM" id="Phobius"/>
    </source>
</evidence>
<name>A0A1G2DPM8_9BACT</name>
<feature type="transmembrane region" description="Helical" evidence="1">
    <location>
        <begin position="12"/>
        <end position="31"/>
    </location>
</feature>
<reference evidence="2 3" key="1">
    <citation type="journal article" date="2016" name="Nat. Commun.">
        <title>Thousands of microbial genomes shed light on interconnected biogeochemical processes in an aquifer system.</title>
        <authorList>
            <person name="Anantharaman K."/>
            <person name="Brown C.T."/>
            <person name="Hug L.A."/>
            <person name="Sharon I."/>
            <person name="Castelle C.J."/>
            <person name="Probst A.J."/>
            <person name="Thomas B.C."/>
            <person name="Singh A."/>
            <person name="Wilkins M.J."/>
            <person name="Karaoz U."/>
            <person name="Brodie E.L."/>
            <person name="Williams K.H."/>
            <person name="Hubbard S.S."/>
            <person name="Banfield J.F."/>
        </authorList>
    </citation>
    <scope>NUCLEOTIDE SEQUENCE [LARGE SCALE GENOMIC DNA]</scope>
</reference>